<evidence type="ECO:0000256" key="8">
    <source>
        <dbReference type="ARBA" id="ARBA00023136"/>
    </source>
</evidence>
<evidence type="ECO:0000256" key="2">
    <source>
        <dbReference type="ARBA" id="ARBA00022448"/>
    </source>
</evidence>
<evidence type="ECO:0000256" key="10">
    <source>
        <dbReference type="PROSITE-ProRule" id="PRU01360"/>
    </source>
</evidence>
<feature type="domain" description="TonB-dependent receptor-like beta-barrel" evidence="13">
    <location>
        <begin position="221"/>
        <end position="584"/>
    </location>
</feature>
<organism evidence="15 16">
    <name type="scientific">Dokdonella ginsengisoli</name>
    <dbReference type="NCBI Taxonomy" id="363846"/>
    <lineage>
        <taxon>Bacteria</taxon>
        <taxon>Pseudomonadati</taxon>
        <taxon>Pseudomonadota</taxon>
        <taxon>Gammaproteobacteria</taxon>
        <taxon>Lysobacterales</taxon>
        <taxon>Rhodanobacteraceae</taxon>
        <taxon>Dokdonella</taxon>
    </lineage>
</organism>
<evidence type="ECO:0000256" key="7">
    <source>
        <dbReference type="ARBA" id="ARBA00023077"/>
    </source>
</evidence>
<dbReference type="PANTHER" id="PTHR30069">
    <property type="entry name" value="TONB-DEPENDENT OUTER MEMBRANE RECEPTOR"/>
    <property type="match status" value="1"/>
</dbReference>
<keyword evidence="3 10" id="KW-1134">Transmembrane beta strand</keyword>
<keyword evidence="6" id="KW-0406">Ion transport</keyword>
<reference evidence="16" key="1">
    <citation type="journal article" date="2019" name="Int. J. Syst. Evol. Microbiol.">
        <title>The Global Catalogue of Microorganisms (GCM) 10K type strain sequencing project: providing services to taxonomists for standard genome sequencing and annotation.</title>
        <authorList>
            <consortium name="The Broad Institute Genomics Platform"/>
            <consortium name="The Broad Institute Genome Sequencing Center for Infectious Disease"/>
            <person name="Wu L."/>
            <person name="Ma J."/>
        </authorList>
    </citation>
    <scope>NUCLEOTIDE SEQUENCE [LARGE SCALE GENOMIC DNA]</scope>
    <source>
        <strain evidence="16">CCUG 30340</strain>
    </source>
</reference>
<accession>A0ABV9R2G2</accession>
<comment type="subcellular location">
    <subcellularLocation>
        <location evidence="1 10">Cell outer membrane</location>
        <topology evidence="1 10">Multi-pass membrane protein</topology>
    </subcellularLocation>
</comment>
<dbReference type="InterPro" id="IPR037066">
    <property type="entry name" value="Plug_dom_sf"/>
</dbReference>
<evidence type="ECO:0000256" key="4">
    <source>
        <dbReference type="ARBA" id="ARBA00022692"/>
    </source>
</evidence>
<dbReference type="CDD" id="cd01347">
    <property type="entry name" value="ligand_gated_channel"/>
    <property type="match status" value="1"/>
</dbReference>
<evidence type="ECO:0000259" key="14">
    <source>
        <dbReference type="Pfam" id="PF07715"/>
    </source>
</evidence>
<dbReference type="Pfam" id="PF07715">
    <property type="entry name" value="Plug"/>
    <property type="match status" value="1"/>
</dbReference>
<comment type="similarity">
    <text evidence="10 11">Belongs to the TonB-dependent receptor family.</text>
</comment>
<dbReference type="Proteomes" id="UP001595886">
    <property type="component" value="Unassembled WGS sequence"/>
</dbReference>
<keyword evidence="2 10" id="KW-0813">Transport</keyword>
<name>A0ABV9R2G2_9GAMM</name>
<dbReference type="RefSeq" id="WP_380022235.1">
    <property type="nucleotide sequence ID" value="NZ_JBHSHD010000012.1"/>
</dbReference>
<protein>
    <submittedName>
        <fullName evidence="15">TonB-dependent receptor domain-containing protein</fullName>
    </submittedName>
</protein>
<feature type="signal peptide" evidence="12">
    <location>
        <begin position="1"/>
        <end position="21"/>
    </location>
</feature>
<evidence type="ECO:0000259" key="13">
    <source>
        <dbReference type="Pfam" id="PF00593"/>
    </source>
</evidence>
<evidence type="ECO:0000256" key="12">
    <source>
        <dbReference type="SAM" id="SignalP"/>
    </source>
</evidence>
<dbReference type="InterPro" id="IPR000531">
    <property type="entry name" value="Beta-barrel_TonB"/>
</dbReference>
<evidence type="ECO:0000256" key="6">
    <source>
        <dbReference type="ARBA" id="ARBA00023065"/>
    </source>
</evidence>
<keyword evidence="9 10" id="KW-0998">Cell outer membrane</keyword>
<dbReference type="InterPro" id="IPR039426">
    <property type="entry name" value="TonB-dep_rcpt-like"/>
</dbReference>
<evidence type="ECO:0000256" key="3">
    <source>
        <dbReference type="ARBA" id="ARBA00022452"/>
    </source>
</evidence>
<keyword evidence="5 12" id="KW-0732">Signal</keyword>
<keyword evidence="8 10" id="KW-0472">Membrane</keyword>
<keyword evidence="7 11" id="KW-0798">TonB box</keyword>
<evidence type="ECO:0000313" key="15">
    <source>
        <dbReference type="EMBL" id="MFC4821952.1"/>
    </source>
</evidence>
<comment type="caution">
    <text evidence="15">The sequence shown here is derived from an EMBL/GenBank/DDBJ whole genome shotgun (WGS) entry which is preliminary data.</text>
</comment>
<dbReference type="EMBL" id="JBHSHD010000012">
    <property type="protein sequence ID" value="MFC4821952.1"/>
    <property type="molecule type" value="Genomic_DNA"/>
</dbReference>
<dbReference type="PANTHER" id="PTHR30069:SF53">
    <property type="entry name" value="COLICIN I RECEPTOR-RELATED"/>
    <property type="match status" value="1"/>
</dbReference>
<feature type="chain" id="PRO_5045377745" evidence="12">
    <location>
        <begin position="22"/>
        <end position="612"/>
    </location>
</feature>
<evidence type="ECO:0000256" key="11">
    <source>
        <dbReference type="RuleBase" id="RU003357"/>
    </source>
</evidence>
<evidence type="ECO:0000256" key="5">
    <source>
        <dbReference type="ARBA" id="ARBA00022729"/>
    </source>
</evidence>
<feature type="domain" description="TonB-dependent receptor plug" evidence="14">
    <location>
        <begin position="43"/>
        <end position="147"/>
    </location>
</feature>
<evidence type="ECO:0000256" key="1">
    <source>
        <dbReference type="ARBA" id="ARBA00004571"/>
    </source>
</evidence>
<dbReference type="InterPro" id="IPR036942">
    <property type="entry name" value="Beta-barrel_TonB_sf"/>
</dbReference>
<dbReference type="Gene3D" id="2.40.170.20">
    <property type="entry name" value="TonB-dependent receptor, beta-barrel domain"/>
    <property type="match status" value="1"/>
</dbReference>
<proteinExistence type="inferred from homology"/>
<sequence length="612" mass="67347">MLRRSMLFIALSGALCANASADEEQLQPTVQVTASRVAETVDSALADVSVITREDIDASVARDAIDLLRLEAGVDLYRTGGAGQQTSLFLRGTNSNQVLVLIDGVRVSSQNTGAFAFEQLPLDTVERIEIVRGPRASYWGSDAIGGVIQIFTRKLEGPRVALGYGSYGDADGSAGIGHWNGTDGYSVQVGARHVGGFSATNRRICNGPDDPFCIFNPDDDSYRNKNFTGRAAHAFGSQVLSASLYRSQAEVQFDQGYSDVIEQSGGVNLEGALGENWNHRLAFGNSREDLETPAFTTLHRTRRNSLLWQNEFRLDEHQRLVAGVDFVREKGETRDTFSGTTVYERERDNRAAFGGWRGDFGALDTEIALRHDDNGDFGGATTGSLALGWRFSPLLRAYANVGRGFRAPTMNELFHPGYGGYFAGNPDLDPERSRSAEVGVEFAPDANQRFKANLYTARVKDLISFTGPQNRAENIAKAEIDGAEFEYQLKLDAWSLRANYTWMDARNGDTDQPLLRRPKQKVTGVIERSFGERWRAGAEIVYAGRRDDVGGSGTVDLASYTLLNLRAGFTLSPDWSLAARVENLTDRDYELVRGYNTTGRSGFLEVIWQPSR</sequence>
<dbReference type="PROSITE" id="PS52016">
    <property type="entry name" value="TONB_DEPENDENT_REC_3"/>
    <property type="match status" value="1"/>
</dbReference>
<dbReference type="InterPro" id="IPR012910">
    <property type="entry name" value="Plug_dom"/>
</dbReference>
<keyword evidence="16" id="KW-1185">Reference proteome</keyword>
<dbReference type="Pfam" id="PF00593">
    <property type="entry name" value="TonB_dep_Rec_b-barrel"/>
    <property type="match status" value="1"/>
</dbReference>
<keyword evidence="4 10" id="KW-0812">Transmembrane</keyword>
<evidence type="ECO:0000313" key="16">
    <source>
        <dbReference type="Proteomes" id="UP001595886"/>
    </source>
</evidence>
<dbReference type="SUPFAM" id="SSF56935">
    <property type="entry name" value="Porins"/>
    <property type="match status" value="1"/>
</dbReference>
<gene>
    <name evidence="15" type="ORF">ACFO6Q_16635</name>
</gene>
<dbReference type="Gene3D" id="2.170.130.10">
    <property type="entry name" value="TonB-dependent receptor, plug domain"/>
    <property type="match status" value="1"/>
</dbReference>
<keyword evidence="15" id="KW-0675">Receptor</keyword>
<evidence type="ECO:0000256" key="9">
    <source>
        <dbReference type="ARBA" id="ARBA00023237"/>
    </source>
</evidence>